<keyword evidence="7" id="KW-0378">Hydrolase</keyword>
<sequence>MGKKGKTQQQKPIEENSNSREKKQEELLKTLGDFTSKDNWDQFFTIRGSDDSFEWYAEWPALQSLFTAQLVFPSSARTESSGASPLPVEAAADSILVPGCGNSRLSEHLYDAGFRNITNVDFSKVVISDMLRRNVRERPMMKWRVMDMTSMQFLSETFDAIIDKGGLDALMEPKLGPSLGNLYLSEVKRLLKAGGKFICLTLAESHVLDLLFSKFRFGWKMSLYAVAKESSSRNPNLQTFMVVTEKDFSTPVSEISSFVDEDSLDSHSDQVRKLCEALERERKVRSECSNGADILYPLEDLNLGAKGNLTELEPGRRIKLLLGEPGVSRFFYNAVLLDAPRDSGPFTYQFAAFLVSHMRADEWLFSEEEGQWIIVENSKAARLVMILLDSSNSNAPMEDIQMDLSPLVKQLTPGNCDDAVPIPFMAAGDAIKKKHIVHQVTSALTGTIIVDDVIYEKTDDAPNRVSPTKNVMYRRLVFQRSESLVQSEALLLTEGPNGISNEVEKNKPQVASKTRKKGKQKKFDSVTLLSPASRGEMKVNHNCLASSYHNGIIAGFLLISLHLKGSTSAEGMVKAVVMGLGAGVLPMFMRNYLPSLEIEVVELDPVVLNVAKDYFGLIEDEHLKVHLGDGIGFMTKKAESESEGKDSSKIDVLIVDVDSSDLSSGLTCPEAAFVEESFLLTVKSTLSEQGLFIVNLVSRSSAVKSAIYSRLKMIFSNLLLLKLEEDVNEVIFAVKTESPIKEDQLSEACEVLARKFKQENQEWSQWMIDASKKIKPLE</sequence>
<dbReference type="Gene3D" id="3.40.50.150">
    <property type="entry name" value="Vaccinia Virus protein VP39"/>
    <property type="match status" value="2"/>
</dbReference>
<evidence type="ECO:0000256" key="3">
    <source>
        <dbReference type="ARBA" id="ARBA00022679"/>
    </source>
</evidence>
<keyword evidence="3" id="KW-0808">Transferase</keyword>
<keyword evidence="2" id="KW-0489">Methyltransferase</keyword>
<feature type="region of interest" description="Disordered" evidence="5">
    <location>
        <begin position="1"/>
        <end position="28"/>
    </location>
</feature>
<evidence type="ECO:0000313" key="7">
    <source>
        <dbReference type="EMBL" id="PIN21960.1"/>
    </source>
</evidence>
<keyword evidence="8" id="KW-1185">Reference proteome</keyword>
<dbReference type="AlphaFoldDB" id="A0A2G9HXA0"/>
<dbReference type="GO" id="GO:0008757">
    <property type="term" value="F:S-adenosylmethionine-dependent methyltransferase activity"/>
    <property type="evidence" value="ECO:0007669"/>
    <property type="project" value="InterPro"/>
</dbReference>
<dbReference type="EMBL" id="NKXS01000854">
    <property type="protein sequence ID" value="PIN21960.1"/>
    <property type="molecule type" value="Genomic_DNA"/>
</dbReference>
<dbReference type="OrthoDB" id="411785at2759"/>
<evidence type="ECO:0000256" key="4">
    <source>
        <dbReference type="ARBA" id="ARBA00023268"/>
    </source>
</evidence>
<accession>A0A2G9HXA0</accession>
<dbReference type="FunFam" id="3.40.50.150:FF:000256">
    <property type="entry name" value="S-adenosyl-L-methionine-dependent methyltransferase superfamily protein"/>
    <property type="match status" value="1"/>
</dbReference>
<name>A0A2G9HXA0_9LAMI</name>
<feature type="domain" description="Methyltransferase type 11" evidence="6">
    <location>
        <begin position="98"/>
        <end position="199"/>
    </location>
</feature>
<keyword evidence="4" id="KW-0511">Multifunctional enzyme</keyword>
<dbReference type="GO" id="GO:0032259">
    <property type="term" value="P:methylation"/>
    <property type="evidence" value="ECO:0007669"/>
    <property type="project" value="UniProtKB-KW"/>
</dbReference>
<dbReference type="Pfam" id="PF01564">
    <property type="entry name" value="Spermine_synth"/>
    <property type="match status" value="1"/>
</dbReference>
<evidence type="ECO:0000256" key="1">
    <source>
        <dbReference type="ARBA" id="ARBA00008361"/>
    </source>
</evidence>
<feature type="compositionally biased region" description="Basic and acidic residues" evidence="5">
    <location>
        <begin position="12"/>
        <end position="28"/>
    </location>
</feature>
<dbReference type="Pfam" id="PF08241">
    <property type="entry name" value="Methyltransf_11"/>
    <property type="match status" value="1"/>
</dbReference>
<comment type="caution">
    <text evidence="7">The sequence shown here is derived from an EMBL/GenBank/DDBJ whole genome shotgun (WGS) entry which is preliminary data.</text>
</comment>
<evidence type="ECO:0000313" key="8">
    <source>
        <dbReference type="Proteomes" id="UP000231279"/>
    </source>
</evidence>
<dbReference type="InterPro" id="IPR029063">
    <property type="entry name" value="SAM-dependent_MTases_sf"/>
</dbReference>
<evidence type="ECO:0000259" key="6">
    <source>
        <dbReference type="Pfam" id="PF08241"/>
    </source>
</evidence>
<dbReference type="GO" id="GO:0004222">
    <property type="term" value="F:metalloendopeptidase activity"/>
    <property type="evidence" value="ECO:0007669"/>
    <property type="project" value="UniProtKB-EC"/>
</dbReference>
<organism evidence="7 8">
    <name type="scientific">Handroanthus impetiginosus</name>
    <dbReference type="NCBI Taxonomy" id="429701"/>
    <lineage>
        <taxon>Eukaryota</taxon>
        <taxon>Viridiplantae</taxon>
        <taxon>Streptophyta</taxon>
        <taxon>Embryophyta</taxon>
        <taxon>Tracheophyta</taxon>
        <taxon>Spermatophyta</taxon>
        <taxon>Magnoliopsida</taxon>
        <taxon>eudicotyledons</taxon>
        <taxon>Gunneridae</taxon>
        <taxon>Pentapetalae</taxon>
        <taxon>asterids</taxon>
        <taxon>lamiids</taxon>
        <taxon>Lamiales</taxon>
        <taxon>Bignoniaceae</taxon>
        <taxon>Crescentiina</taxon>
        <taxon>Tabebuia alliance</taxon>
        <taxon>Handroanthus</taxon>
    </lineage>
</organism>
<dbReference type="SUPFAM" id="SSF53335">
    <property type="entry name" value="S-adenosyl-L-methionine-dependent methyltransferases"/>
    <property type="match status" value="2"/>
</dbReference>
<dbReference type="InterPro" id="IPR013216">
    <property type="entry name" value="Methyltransf_11"/>
</dbReference>
<protein>
    <submittedName>
        <fullName evidence="7">Putative spermine/spermidine synthase</fullName>
        <ecNumber evidence="7">3.4.24.71</ecNumber>
    </submittedName>
</protein>
<evidence type="ECO:0000256" key="5">
    <source>
        <dbReference type="SAM" id="MobiDB-lite"/>
    </source>
</evidence>
<evidence type="ECO:0000256" key="2">
    <source>
        <dbReference type="ARBA" id="ARBA00022603"/>
    </source>
</evidence>
<dbReference type="STRING" id="429701.A0A2G9HXA0"/>
<dbReference type="CDD" id="cd02440">
    <property type="entry name" value="AdoMet_MTases"/>
    <property type="match status" value="1"/>
</dbReference>
<dbReference type="FunFam" id="3.40.50.150:FF:000211">
    <property type="entry name" value="Methyltransferase-like protein 13"/>
    <property type="match status" value="1"/>
</dbReference>
<dbReference type="PANTHER" id="PTHR12176:SF78">
    <property type="entry name" value="EEF1A LYSINE AND N-TERMINAL METHYLTRANSFERASE"/>
    <property type="match status" value="1"/>
</dbReference>
<dbReference type="GO" id="GO:0009820">
    <property type="term" value="P:alkaloid metabolic process"/>
    <property type="evidence" value="ECO:0007669"/>
    <property type="project" value="UniProtKB-KW"/>
</dbReference>
<comment type="similarity">
    <text evidence="1">Belongs to the methyltransferase superfamily.</text>
</comment>
<reference evidence="8" key="1">
    <citation type="journal article" date="2018" name="Gigascience">
        <title>Genome assembly of the Pink Ipe (Handroanthus impetiginosus, Bignoniaceae), a highly valued, ecologically keystone Neotropical timber forest tree.</title>
        <authorList>
            <person name="Silva-Junior O.B."/>
            <person name="Grattapaglia D."/>
            <person name="Novaes E."/>
            <person name="Collevatti R.G."/>
        </authorList>
    </citation>
    <scope>NUCLEOTIDE SEQUENCE [LARGE SCALE GENOMIC DNA]</scope>
    <source>
        <strain evidence="8">cv. UFG-1</strain>
    </source>
</reference>
<dbReference type="EC" id="3.4.24.71" evidence="7"/>
<dbReference type="Proteomes" id="UP000231279">
    <property type="component" value="Unassembled WGS sequence"/>
</dbReference>
<gene>
    <name evidence="7" type="ORF">CDL12_05336</name>
</gene>
<dbReference type="InterPro" id="IPR051419">
    <property type="entry name" value="Lys/N-term_MeTrsfase_sf"/>
</dbReference>
<proteinExistence type="inferred from homology"/>
<dbReference type="PANTHER" id="PTHR12176">
    <property type="entry name" value="SAM-DEPENDENT METHYLTRANSFERASE SUPERFAMILY PROTEIN"/>
    <property type="match status" value="1"/>
</dbReference>